<proteinExistence type="predicted"/>
<evidence type="ECO:0000313" key="2">
    <source>
        <dbReference type="Proteomes" id="UP001157502"/>
    </source>
</evidence>
<gene>
    <name evidence="1" type="ORF">DPEC_G00344400</name>
</gene>
<dbReference type="Proteomes" id="UP001157502">
    <property type="component" value="Chromosome 35"/>
</dbReference>
<name>A0ACC2F3C4_DALPE</name>
<organism evidence="1 2">
    <name type="scientific">Dallia pectoralis</name>
    <name type="common">Alaska blackfish</name>
    <dbReference type="NCBI Taxonomy" id="75939"/>
    <lineage>
        <taxon>Eukaryota</taxon>
        <taxon>Metazoa</taxon>
        <taxon>Chordata</taxon>
        <taxon>Craniata</taxon>
        <taxon>Vertebrata</taxon>
        <taxon>Euteleostomi</taxon>
        <taxon>Actinopterygii</taxon>
        <taxon>Neopterygii</taxon>
        <taxon>Teleostei</taxon>
        <taxon>Protacanthopterygii</taxon>
        <taxon>Esociformes</taxon>
        <taxon>Umbridae</taxon>
        <taxon>Dallia</taxon>
    </lineage>
</organism>
<keyword evidence="2" id="KW-1185">Reference proteome</keyword>
<sequence length="329" mass="36703">MIKEIGLLLVFYLSCVVCLTRYKRQTCQDGDYLLDGGQKCCYCAAGQYLVSPCISSPEDRNCQPCEENTYNSGANKLSTCEPCTSCDPKLNLEVVRKCTFTKNTVCQCQKGFFCLNGKESCSSCRPCATCGDEGINVDCTITNDTKCNDVNENGGGSIPAVVITIVIFGTILVVSILVYYYLRKNKKCCFEPSTTPDNPEGSDGTELQHLIDLNLQPHLREIAELLGWPDMRQVAERSGMADAKIEAHQLNYPNDAQEQCFSLLKAWVERAGMKNSSELITILYKMEKRTKAEQIIKISKPGRFITFQVFLTQRTLKRLCFALAISICL</sequence>
<reference evidence="1" key="1">
    <citation type="submission" date="2021-05" db="EMBL/GenBank/DDBJ databases">
        <authorList>
            <person name="Pan Q."/>
            <person name="Jouanno E."/>
            <person name="Zahm M."/>
            <person name="Klopp C."/>
            <person name="Cabau C."/>
            <person name="Louis A."/>
            <person name="Berthelot C."/>
            <person name="Parey E."/>
            <person name="Roest Crollius H."/>
            <person name="Montfort J."/>
            <person name="Robinson-Rechavi M."/>
            <person name="Bouchez O."/>
            <person name="Lampietro C."/>
            <person name="Lopez Roques C."/>
            <person name="Donnadieu C."/>
            <person name="Postlethwait J."/>
            <person name="Bobe J."/>
            <person name="Dillon D."/>
            <person name="Chandos A."/>
            <person name="von Hippel F."/>
            <person name="Guiguen Y."/>
        </authorList>
    </citation>
    <scope>NUCLEOTIDE SEQUENCE</scope>
    <source>
        <strain evidence="1">YG-Jan2019</strain>
    </source>
</reference>
<evidence type="ECO:0000313" key="1">
    <source>
        <dbReference type="EMBL" id="KAJ7985817.1"/>
    </source>
</evidence>
<protein>
    <submittedName>
        <fullName evidence="1">Uncharacterized protein</fullName>
    </submittedName>
</protein>
<comment type="caution">
    <text evidence="1">The sequence shown here is derived from an EMBL/GenBank/DDBJ whole genome shotgun (WGS) entry which is preliminary data.</text>
</comment>
<dbReference type="EMBL" id="CM055762">
    <property type="protein sequence ID" value="KAJ7985817.1"/>
    <property type="molecule type" value="Genomic_DNA"/>
</dbReference>
<accession>A0ACC2F3C4</accession>